<evidence type="ECO:0000313" key="1">
    <source>
        <dbReference type="EMBL" id="NEN78144.1"/>
    </source>
</evidence>
<reference evidence="1 2" key="1">
    <citation type="journal article" date="2014" name="Int. J. Syst. Evol. Microbiol.">
        <title>Nocardioides zeae sp. nov., isolated from the stem of Zea mays.</title>
        <authorList>
            <person name="Glaeser S.P."/>
            <person name="McInroy J.A."/>
            <person name="Busse H.J."/>
            <person name="Kampfer P."/>
        </authorList>
    </citation>
    <scope>NUCLEOTIDE SEQUENCE [LARGE SCALE GENOMIC DNA]</scope>
    <source>
        <strain evidence="1 2">JCM 30728</strain>
    </source>
</reference>
<dbReference type="InterPro" id="IPR015018">
    <property type="entry name" value="DUF1905"/>
</dbReference>
<dbReference type="EMBL" id="JAAGXA010000004">
    <property type="protein sequence ID" value="NEN78144.1"/>
    <property type="molecule type" value="Genomic_DNA"/>
</dbReference>
<comment type="caution">
    <text evidence="1">The sequence shown here is derived from an EMBL/GenBank/DDBJ whole genome shotgun (WGS) entry which is preliminary data.</text>
</comment>
<dbReference type="AlphaFoldDB" id="A0A6P0HIR8"/>
<sequence>MLELTFSGEVVHWRGPAPFHFVEVPPDEAEDIHAVAGAVTYGWGMIPATVTVGGTSMTTAVFPRDGGYMVPLKVALRRAEEVELGDVVTVTVTIASP</sequence>
<dbReference type="Proteomes" id="UP000468687">
    <property type="component" value="Unassembled WGS sequence"/>
</dbReference>
<dbReference type="RefSeq" id="WP_163771567.1">
    <property type="nucleotide sequence ID" value="NZ_JAAGXA010000004.1"/>
</dbReference>
<dbReference type="Pfam" id="PF08922">
    <property type="entry name" value="DUF1905"/>
    <property type="match status" value="1"/>
</dbReference>
<dbReference type="Gene3D" id="2.40.30.100">
    <property type="entry name" value="AF2212/PG0164-like"/>
    <property type="match status" value="1"/>
</dbReference>
<proteinExistence type="predicted"/>
<organism evidence="1 2">
    <name type="scientific">Nocardioides zeae</name>
    <dbReference type="NCBI Taxonomy" id="1457234"/>
    <lineage>
        <taxon>Bacteria</taxon>
        <taxon>Bacillati</taxon>
        <taxon>Actinomycetota</taxon>
        <taxon>Actinomycetes</taxon>
        <taxon>Propionibacteriales</taxon>
        <taxon>Nocardioidaceae</taxon>
        <taxon>Nocardioides</taxon>
    </lineage>
</organism>
<dbReference type="InterPro" id="IPR037079">
    <property type="entry name" value="AF2212/PG0164-like_sf"/>
</dbReference>
<keyword evidence="2" id="KW-1185">Reference proteome</keyword>
<name>A0A6P0HIR8_9ACTN</name>
<evidence type="ECO:0000313" key="2">
    <source>
        <dbReference type="Proteomes" id="UP000468687"/>
    </source>
</evidence>
<gene>
    <name evidence="1" type="ORF">G3T38_07635</name>
</gene>
<dbReference type="SUPFAM" id="SSF141694">
    <property type="entry name" value="AF2212/PG0164-like"/>
    <property type="match status" value="1"/>
</dbReference>
<accession>A0A6P0HIR8</accession>
<protein>
    <submittedName>
        <fullName evidence="1">DUF1905 domain-containing protein</fullName>
    </submittedName>
</protein>